<dbReference type="AlphaFoldDB" id="A0A0J0XQV0"/>
<name>A0A0J0XQV0_9TREE</name>
<keyword evidence="2" id="KW-1185">Reference proteome</keyword>
<dbReference type="RefSeq" id="XP_018279941.1">
    <property type="nucleotide sequence ID" value="XM_018427236.1"/>
</dbReference>
<dbReference type="EMBL" id="KQ087195">
    <property type="protein sequence ID" value="KLT43450.1"/>
    <property type="molecule type" value="Genomic_DNA"/>
</dbReference>
<evidence type="ECO:0000313" key="1">
    <source>
        <dbReference type="EMBL" id="KLT43450.1"/>
    </source>
</evidence>
<organism evidence="1 2">
    <name type="scientific">Cutaneotrichosporon oleaginosum</name>
    <dbReference type="NCBI Taxonomy" id="879819"/>
    <lineage>
        <taxon>Eukaryota</taxon>
        <taxon>Fungi</taxon>
        <taxon>Dikarya</taxon>
        <taxon>Basidiomycota</taxon>
        <taxon>Agaricomycotina</taxon>
        <taxon>Tremellomycetes</taxon>
        <taxon>Trichosporonales</taxon>
        <taxon>Trichosporonaceae</taxon>
        <taxon>Cutaneotrichosporon</taxon>
    </lineage>
</organism>
<protein>
    <submittedName>
        <fullName evidence="1">Uncharacterized protein</fullName>
    </submittedName>
</protein>
<gene>
    <name evidence="1" type="ORF">CC85DRAFT_53022</name>
</gene>
<proteinExistence type="predicted"/>
<sequence length="176" mass="19861">MVSSLPGDDKAMERRPSAPVRRLGFWREASVRRVGSCRLSNAPPVRGVCVARSGRRRSGLLAVQCDADQVCFGTLLSALSMPLEDRWRPQHSSTLMNRERNQRVTHPCAGGRWRSRHLSTSSTLHSGSFLMLPPRLAPLGVEASAWRPARRQCQRITHRWHHGQTSDRLRACMSRC</sequence>
<evidence type="ECO:0000313" key="2">
    <source>
        <dbReference type="Proteomes" id="UP000053611"/>
    </source>
</evidence>
<reference evidence="1 2" key="1">
    <citation type="submission" date="2015-03" db="EMBL/GenBank/DDBJ databases">
        <title>Genomics and transcriptomics of the oil-accumulating basidiomycete yeast T. oleaginosus allow insights into substrate utilization and the diverse evolutionary trajectories of mating systems in fungi.</title>
        <authorList>
            <consortium name="DOE Joint Genome Institute"/>
            <person name="Kourist R."/>
            <person name="Kracht O."/>
            <person name="Bracharz F."/>
            <person name="Lipzen A."/>
            <person name="Nolan M."/>
            <person name="Ohm R."/>
            <person name="Grigoriev I."/>
            <person name="Sun S."/>
            <person name="Heitman J."/>
            <person name="Bruck T."/>
            <person name="Nowrousian M."/>
        </authorList>
    </citation>
    <scope>NUCLEOTIDE SEQUENCE [LARGE SCALE GENOMIC DNA]</scope>
    <source>
        <strain evidence="1 2">IBC0246</strain>
    </source>
</reference>
<dbReference type="GeneID" id="28987839"/>
<accession>A0A0J0XQV0</accession>
<dbReference type="Proteomes" id="UP000053611">
    <property type="component" value="Unassembled WGS sequence"/>
</dbReference>